<organism evidence="2 3">
    <name type="scientific">Klebsiella pneumoniae</name>
    <dbReference type="NCBI Taxonomy" id="573"/>
    <lineage>
        <taxon>Bacteria</taxon>
        <taxon>Pseudomonadati</taxon>
        <taxon>Pseudomonadota</taxon>
        <taxon>Gammaproteobacteria</taxon>
        <taxon>Enterobacterales</taxon>
        <taxon>Enterobacteriaceae</taxon>
        <taxon>Klebsiella/Raoultella group</taxon>
        <taxon>Klebsiella</taxon>
        <taxon>Klebsiella pneumoniae complex</taxon>
    </lineage>
</organism>
<reference evidence="2" key="1">
    <citation type="submission" date="2020-10" db="EMBL/GenBank/DDBJ databases">
        <title>Genome Sequence of ESBL Producing Zambian Clinical Strains.</title>
        <authorList>
            <person name="Shawa M."/>
            <person name="Furuta Y."/>
            <person name="Simbotwe M."/>
            <person name="Mulenga E."/>
            <person name="Mubanga M."/>
            <person name="Mulenga G."/>
            <person name="Kaile C."/>
            <person name="Zorigt T."/>
            <person name="Hang'ombe B."/>
            <person name="Higashi H."/>
        </authorList>
    </citation>
    <scope>NUCLEOTIDE SEQUENCE</scope>
    <source>
        <strain evidence="2">Zam_UTH_09</strain>
    </source>
</reference>
<comment type="caution">
    <text evidence="2">The sequence shown here is derived from an EMBL/GenBank/DDBJ whole genome shotgun (WGS) entry which is preliminary data.</text>
</comment>
<accession>A0A919LW29</accession>
<dbReference type="EMBL" id="BNFF01000002">
    <property type="protein sequence ID" value="GHK57463.1"/>
    <property type="molecule type" value="Genomic_DNA"/>
</dbReference>
<evidence type="ECO:0000256" key="1">
    <source>
        <dbReference type="SAM" id="MobiDB-lite"/>
    </source>
</evidence>
<evidence type="ECO:0000313" key="2">
    <source>
        <dbReference type="EMBL" id="GHK57463.1"/>
    </source>
</evidence>
<proteinExistence type="predicted"/>
<evidence type="ECO:0000313" key="3">
    <source>
        <dbReference type="Proteomes" id="UP000655094"/>
    </source>
</evidence>
<protein>
    <submittedName>
        <fullName evidence="2">Uncharacterized protein</fullName>
    </submittedName>
</protein>
<name>A0A919LW29_KLEPN</name>
<dbReference type="Proteomes" id="UP000655094">
    <property type="component" value="Unassembled WGS sequence"/>
</dbReference>
<sequence>MGRRLGKVKPGQSDKSRGVKRTGAGAEKAIVKPYATAGDQRKRQTVKPTLPVGFASFGISRK</sequence>
<feature type="region of interest" description="Disordered" evidence="1">
    <location>
        <begin position="1"/>
        <end position="28"/>
    </location>
</feature>
<dbReference type="AlphaFoldDB" id="A0A919LW29"/>
<gene>
    <name evidence="2" type="ORF">KPZU09_71990</name>
</gene>